<evidence type="ECO:0000313" key="4">
    <source>
        <dbReference type="Proteomes" id="UP001140949"/>
    </source>
</evidence>
<feature type="region of interest" description="Disordered" evidence="1">
    <location>
        <begin position="82"/>
        <end position="221"/>
    </location>
</feature>
<organism evidence="2 4">
    <name type="scientific">Iris pallida</name>
    <name type="common">Sweet iris</name>
    <dbReference type="NCBI Taxonomy" id="29817"/>
    <lineage>
        <taxon>Eukaryota</taxon>
        <taxon>Viridiplantae</taxon>
        <taxon>Streptophyta</taxon>
        <taxon>Embryophyta</taxon>
        <taxon>Tracheophyta</taxon>
        <taxon>Spermatophyta</taxon>
        <taxon>Magnoliopsida</taxon>
        <taxon>Liliopsida</taxon>
        <taxon>Asparagales</taxon>
        <taxon>Iridaceae</taxon>
        <taxon>Iridoideae</taxon>
        <taxon>Irideae</taxon>
        <taxon>Iris</taxon>
    </lineage>
</organism>
<reference evidence="2" key="1">
    <citation type="journal article" date="2023" name="GigaByte">
        <title>Genome assembly of the bearded iris, Iris pallida Lam.</title>
        <authorList>
            <person name="Bruccoleri R.E."/>
            <person name="Oakeley E.J."/>
            <person name="Faust A.M.E."/>
            <person name="Altorfer M."/>
            <person name="Dessus-Babus S."/>
            <person name="Burckhardt D."/>
            <person name="Oertli M."/>
            <person name="Naumann U."/>
            <person name="Petersen F."/>
            <person name="Wong J."/>
        </authorList>
    </citation>
    <scope>NUCLEOTIDE SEQUENCE</scope>
    <source>
        <strain evidence="2">GSM-AAB239-AS_SAM_17_03QT</strain>
    </source>
</reference>
<keyword evidence="4" id="KW-1185">Reference proteome</keyword>
<protein>
    <submittedName>
        <fullName evidence="2">Protein NRT1/ PTR FAMILY 2.13-like</fullName>
    </submittedName>
</protein>
<comment type="caution">
    <text evidence="2">The sequence shown here is derived from an EMBL/GenBank/DDBJ whole genome shotgun (WGS) entry which is preliminary data.</text>
</comment>
<evidence type="ECO:0000313" key="2">
    <source>
        <dbReference type="EMBL" id="KAJ6802839.1"/>
    </source>
</evidence>
<dbReference type="AlphaFoldDB" id="A0AAX6EFZ0"/>
<dbReference type="EMBL" id="JANAVB010031416">
    <property type="protein sequence ID" value="KAJ6812057.1"/>
    <property type="molecule type" value="Genomic_DNA"/>
</dbReference>
<sequence length="276" mass="31559">MGADDEVDEIEQPHGRYQVVEVVHPPQIDVVVQPRRVPLEYGHHEAAYVVGPRHAAVEQRVRQRLHLLRELPVVELHLPHRVERLPDPHQRQLRRQPQRRQRRHPVRAPLGPARLPPLPLHQPRHHHRPRRDDHPHALPLEDRDPALQARDPPRQRGYDPVVDRDEEGQRQQRDRPDGGRRDLEARAEVAVHAEGLEHGEGPLLGQGDEADDAGGPDGHDPQEALHLLDLLDRAEPPRVRDRAVLLQLPLAYDCSLVQEPECHSICGHVNVRVTKG</sequence>
<name>A0AAX6EFZ0_IRIPA</name>
<evidence type="ECO:0000313" key="3">
    <source>
        <dbReference type="EMBL" id="KAJ6812057.1"/>
    </source>
</evidence>
<dbReference type="EMBL" id="JANAVB010036919">
    <property type="protein sequence ID" value="KAJ6802839.1"/>
    <property type="molecule type" value="Genomic_DNA"/>
</dbReference>
<evidence type="ECO:0000256" key="1">
    <source>
        <dbReference type="SAM" id="MobiDB-lite"/>
    </source>
</evidence>
<dbReference type="Proteomes" id="UP001140949">
    <property type="component" value="Unassembled WGS sequence"/>
</dbReference>
<feature type="compositionally biased region" description="Basic and acidic residues" evidence="1">
    <location>
        <begin position="130"/>
        <end position="200"/>
    </location>
</feature>
<gene>
    <name evidence="3" type="ORF">M6B38_152440</name>
    <name evidence="2" type="ORF">M6B38_190820</name>
</gene>
<reference evidence="2" key="2">
    <citation type="submission" date="2023-04" db="EMBL/GenBank/DDBJ databases">
        <authorList>
            <person name="Bruccoleri R.E."/>
            <person name="Oakeley E.J."/>
            <person name="Faust A.-M."/>
            <person name="Dessus-Babus S."/>
            <person name="Altorfer M."/>
            <person name="Burckhardt D."/>
            <person name="Oertli M."/>
            <person name="Naumann U."/>
            <person name="Petersen F."/>
            <person name="Wong J."/>
        </authorList>
    </citation>
    <scope>NUCLEOTIDE SEQUENCE</scope>
    <source>
        <strain evidence="2">GSM-AAB239-AS_SAM_17_03QT</strain>
        <tissue evidence="2">Leaf</tissue>
    </source>
</reference>
<feature type="compositionally biased region" description="Basic residues" evidence="1">
    <location>
        <begin position="91"/>
        <end position="106"/>
    </location>
</feature>
<proteinExistence type="predicted"/>
<accession>A0AAX6EFZ0</accession>